<dbReference type="PANTHER" id="PTHR46007">
    <property type="entry name" value="MEDIATOR OF RNA POLYMERASE II TRANSCRIPTION SUBUNIT 12"/>
    <property type="match status" value="1"/>
</dbReference>
<feature type="compositionally biased region" description="Polar residues" evidence="1">
    <location>
        <begin position="1"/>
        <end position="11"/>
    </location>
</feature>
<feature type="region of interest" description="Disordered" evidence="1">
    <location>
        <begin position="479"/>
        <end position="501"/>
    </location>
</feature>
<feature type="compositionally biased region" description="Low complexity" evidence="1">
    <location>
        <begin position="193"/>
        <end position="203"/>
    </location>
</feature>
<dbReference type="Proteomes" id="UP000290900">
    <property type="component" value="Unassembled WGS sequence"/>
</dbReference>
<dbReference type="GO" id="GO:0016592">
    <property type="term" value="C:mediator complex"/>
    <property type="evidence" value="ECO:0007669"/>
    <property type="project" value="TreeGrafter"/>
</dbReference>
<evidence type="ECO:0000313" key="3">
    <source>
        <dbReference type="Proteomes" id="UP000290900"/>
    </source>
</evidence>
<sequence>MSYDGSQVANIQGQQQLRQQQPQQQQPQQQQQQQSQVKLPPISFLSDSLAQRNNSNVSNGAALNASTSSPVFQPTNTASNFSSFPGSFPSFNSLGTKNSIHLPSISSLTSGMGGVRGVDQTNAISSNQSIPSEENASLPAQLSSYNYSRTANTPGLVRRSSNASITQKSSETVRDTPPTSAETGKSPSTGSNDQVQDQQQQQQAAHLTTDEDHHRRTHHFHHHHHHHVEDDLGEKIKEAQSQLKDGGHIHIVHEPHGDHHHHKVYVHNPTTAENRDKERREQTSQQPQQSLQAKATVQAGGNESTILQNESTILDNSLNQTTILDQSTLAAQLESQPFEKRRMTVTSRDVLDGVSKFPRKHLGSIMYDEYPTYHTLIRYLRNISSEDLNKLEEDKKQYSVVERERKEFGILQSKRLELLPDLISNYINCTIDILVPYEALFDNVNVYDKRVWGTDIYTDDSDIVAMLYHCGVLHSQDPTKKKAKRVSRRQQQQQQKDSKFDSATHEYQFTNYTGAITPGNPDNIHNIISGTTSEDEAADLIVTLLILPTLQEYKGCYRNNYNSRSWRHHDGCSVALFAVRWCQLGEGVYYGGVSNYGSFRKRLLNERLDIVQRVRKQKDPVPVKNHNSSGSATVSANGKETIGHWVADKSFWKKNNNSNV</sequence>
<dbReference type="OrthoDB" id="3596986at2759"/>
<dbReference type="AlphaFoldDB" id="A0A448YU05"/>
<feature type="compositionally biased region" description="Polar residues" evidence="1">
    <location>
        <begin position="45"/>
        <end position="62"/>
    </location>
</feature>
<reference evidence="2 3" key="1">
    <citation type="submission" date="2018-12" db="EMBL/GenBank/DDBJ databases">
        <authorList>
            <person name="Tiukova I."/>
            <person name="Dainat J."/>
        </authorList>
    </citation>
    <scope>NUCLEOTIDE SEQUENCE [LARGE SCALE GENOMIC DNA]</scope>
</reference>
<keyword evidence="3" id="KW-1185">Reference proteome</keyword>
<dbReference type="PANTHER" id="PTHR46007:SF8">
    <property type="entry name" value="C2H2-TYPE DOMAIN-CONTAINING PROTEIN"/>
    <property type="match status" value="1"/>
</dbReference>
<feature type="compositionally biased region" description="Polar residues" evidence="1">
    <location>
        <begin position="150"/>
        <end position="170"/>
    </location>
</feature>
<name>A0A448YU05_BRENA</name>
<feature type="region of interest" description="Disordered" evidence="1">
    <location>
        <begin position="150"/>
        <end position="232"/>
    </location>
</feature>
<proteinExistence type="predicted"/>
<dbReference type="InterPro" id="IPR036609">
    <property type="entry name" value="LCCL_sf"/>
</dbReference>
<evidence type="ECO:0000256" key="1">
    <source>
        <dbReference type="SAM" id="MobiDB-lite"/>
    </source>
</evidence>
<dbReference type="InterPro" id="IPR013951">
    <property type="entry name" value="Rxt3"/>
</dbReference>
<protein>
    <submittedName>
        <fullName evidence="2">DEKNAAC105672</fullName>
    </submittedName>
</protein>
<feature type="region of interest" description="Disordered" evidence="1">
    <location>
        <begin position="1"/>
        <end position="62"/>
    </location>
</feature>
<gene>
    <name evidence="2" type="ORF">BRENAR_LOCUS5132</name>
</gene>
<feature type="compositionally biased region" description="Basic residues" evidence="1">
    <location>
        <begin position="215"/>
        <end position="226"/>
    </location>
</feature>
<feature type="compositionally biased region" description="Polar residues" evidence="1">
    <location>
        <begin position="177"/>
        <end position="192"/>
    </location>
</feature>
<evidence type="ECO:0000313" key="2">
    <source>
        <dbReference type="EMBL" id="VEU24404.1"/>
    </source>
</evidence>
<feature type="compositionally biased region" description="Low complexity" evidence="1">
    <location>
        <begin position="12"/>
        <end position="36"/>
    </location>
</feature>
<accession>A0A448YU05</accession>
<dbReference type="Pfam" id="PF08642">
    <property type="entry name" value="Rxt3"/>
    <property type="match status" value="1"/>
</dbReference>
<dbReference type="GO" id="GO:0045944">
    <property type="term" value="P:positive regulation of transcription by RNA polymerase II"/>
    <property type="evidence" value="ECO:0007669"/>
    <property type="project" value="TreeGrafter"/>
</dbReference>
<dbReference type="InParanoid" id="A0A448YU05"/>
<dbReference type="STRING" id="13370.A0A448YU05"/>
<organism evidence="2 3">
    <name type="scientific">Brettanomyces naardenensis</name>
    <name type="common">Yeast</name>
    <dbReference type="NCBI Taxonomy" id="13370"/>
    <lineage>
        <taxon>Eukaryota</taxon>
        <taxon>Fungi</taxon>
        <taxon>Dikarya</taxon>
        <taxon>Ascomycota</taxon>
        <taxon>Saccharomycotina</taxon>
        <taxon>Pichiomycetes</taxon>
        <taxon>Pichiales</taxon>
        <taxon>Pichiaceae</taxon>
        <taxon>Brettanomyces</taxon>
    </lineage>
</organism>
<dbReference type="InterPro" id="IPR051647">
    <property type="entry name" value="Mediator_comp_sub12"/>
</dbReference>
<dbReference type="GO" id="GO:0003713">
    <property type="term" value="F:transcription coactivator activity"/>
    <property type="evidence" value="ECO:0007669"/>
    <property type="project" value="TreeGrafter"/>
</dbReference>
<dbReference type="Gene3D" id="2.170.130.20">
    <property type="entry name" value="LCCL-like domain"/>
    <property type="match status" value="1"/>
</dbReference>
<dbReference type="EMBL" id="CAACVR010000076">
    <property type="protein sequence ID" value="VEU24404.1"/>
    <property type="molecule type" value="Genomic_DNA"/>
</dbReference>